<evidence type="ECO:0000313" key="2">
    <source>
        <dbReference type="EMBL" id="PNI01831.1"/>
    </source>
</evidence>
<evidence type="ECO:0000313" key="4">
    <source>
        <dbReference type="Proteomes" id="UP000236547"/>
    </source>
</evidence>
<dbReference type="Proteomes" id="UP000236449">
    <property type="component" value="Unassembled WGS sequence"/>
</dbReference>
<protein>
    <submittedName>
        <fullName evidence="2">Trp operon leader peptide</fullName>
    </submittedName>
</protein>
<evidence type="ECO:0000313" key="3">
    <source>
        <dbReference type="Proteomes" id="UP000236449"/>
    </source>
</evidence>
<organism evidence="2 3">
    <name type="scientific">Vibrio diazotrophicus</name>
    <dbReference type="NCBI Taxonomy" id="685"/>
    <lineage>
        <taxon>Bacteria</taxon>
        <taxon>Pseudomonadati</taxon>
        <taxon>Pseudomonadota</taxon>
        <taxon>Gammaproteobacteria</taxon>
        <taxon>Vibrionales</taxon>
        <taxon>Vibrionaceae</taxon>
        <taxon>Vibrio</taxon>
    </lineage>
</organism>
<sequence>MREHKLRLAMLQEINTNPYSNLSTASAELNINWWRMWSDSWRANVHF</sequence>
<accession>A0A2J8FW69</accession>
<gene>
    <name evidence="2" type="ORF">C1N32_19585</name>
    <name evidence="1" type="ORF">C1O25_13230</name>
</gene>
<reference evidence="3 4" key="1">
    <citation type="submission" date="2018-01" db="EMBL/GenBank/DDBJ databases">
        <title>Draft genome sequences of six Vibrio diazotrophicus strains isolated from deep-sea sediments of the Baltic Sea.</title>
        <authorList>
            <person name="Castillo D."/>
            <person name="Vandieken V."/>
            <person name="Chiang O."/>
            <person name="Middelboe M."/>
        </authorList>
    </citation>
    <scope>NUCLEOTIDE SEQUENCE [LARGE SCALE GENOMIC DNA]</scope>
    <source>
        <strain evidence="2 3">60.27F</strain>
        <strain evidence="1 4">65.10M</strain>
    </source>
</reference>
<proteinExistence type="predicted"/>
<comment type="caution">
    <text evidence="2">The sequence shown here is derived from an EMBL/GenBank/DDBJ whole genome shotgun (WGS) entry which is preliminary data.</text>
</comment>
<evidence type="ECO:0000313" key="1">
    <source>
        <dbReference type="EMBL" id="PNI00150.1"/>
    </source>
</evidence>
<keyword evidence="4" id="KW-1185">Reference proteome</keyword>
<dbReference type="AlphaFoldDB" id="A0A2J8FW69"/>
<dbReference type="InterPro" id="IPR012639">
    <property type="entry name" value="Trp_leader2"/>
</dbReference>
<dbReference type="OrthoDB" id="5903543at2"/>
<dbReference type="Proteomes" id="UP000236547">
    <property type="component" value="Unassembled WGS sequence"/>
</dbReference>
<dbReference type="EMBL" id="POSK01000018">
    <property type="protein sequence ID" value="PNI01831.1"/>
    <property type="molecule type" value="Genomic_DNA"/>
</dbReference>
<dbReference type="Pfam" id="PF08056">
    <property type="entry name" value="Trp_leader2"/>
    <property type="match status" value="1"/>
</dbReference>
<name>A0A2J8FW69_VIBDI</name>
<dbReference type="EMBL" id="POSM01000018">
    <property type="protein sequence ID" value="PNI00150.1"/>
    <property type="molecule type" value="Genomic_DNA"/>
</dbReference>